<dbReference type="GO" id="GO:0005737">
    <property type="term" value="C:cytoplasm"/>
    <property type="evidence" value="ECO:0007669"/>
    <property type="project" value="InterPro"/>
</dbReference>
<proteinExistence type="predicted"/>
<dbReference type="Proteomes" id="UP000050640">
    <property type="component" value="Unplaced"/>
</dbReference>
<feature type="domain" description="BAR" evidence="2">
    <location>
        <begin position="2"/>
        <end position="210"/>
    </location>
</feature>
<evidence type="ECO:0000256" key="1">
    <source>
        <dbReference type="SAM" id="Coils"/>
    </source>
</evidence>
<dbReference type="SUPFAM" id="SSF103657">
    <property type="entry name" value="BAR/IMD domain-like"/>
    <property type="match status" value="1"/>
</dbReference>
<dbReference type="WBParaSite" id="EEL_0000116601-mRNA-1">
    <property type="protein sequence ID" value="EEL_0000116601-mRNA-1"/>
    <property type="gene ID" value="EEL_0000116601"/>
</dbReference>
<keyword evidence="3" id="KW-1185">Reference proteome</keyword>
<accession>A0A0R3RI59</accession>
<reference evidence="4" key="1">
    <citation type="submission" date="2017-02" db="UniProtKB">
        <authorList>
            <consortium name="WormBaseParasite"/>
        </authorList>
    </citation>
    <scope>IDENTIFICATION</scope>
</reference>
<dbReference type="AlphaFoldDB" id="A0A0R3RI59"/>
<sequence length="219" mass="24987">MFRRLKQNVMVKLDMAKQTEFPGDVARSITFCEQSKLGVTAITKAVELMIANFNATGMTPADGIANVCTGLAAKTDNKKFNKVMKNVEEALEEIAKTERLTAKQVESKIFNSWSRAWLNENLKTYLEDINQLKKRRLDKDGLAQAANKHSDDEIKQEKSKEADERYEEQLSKVRQNIYQFPAHYKRTAETVRELISILANHFDKCANMTSNHLKNAKNA</sequence>
<organism evidence="3 4">
    <name type="scientific">Elaeophora elaphi</name>
    <dbReference type="NCBI Taxonomy" id="1147741"/>
    <lineage>
        <taxon>Eukaryota</taxon>
        <taxon>Metazoa</taxon>
        <taxon>Ecdysozoa</taxon>
        <taxon>Nematoda</taxon>
        <taxon>Chromadorea</taxon>
        <taxon>Rhabditida</taxon>
        <taxon>Spirurina</taxon>
        <taxon>Spiruromorpha</taxon>
        <taxon>Filarioidea</taxon>
        <taxon>Onchocercidae</taxon>
        <taxon>Elaeophora</taxon>
    </lineage>
</organism>
<dbReference type="Gene3D" id="1.20.1270.60">
    <property type="entry name" value="Arfaptin homology (AH) domain/BAR domain"/>
    <property type="match status" value="1"/>
</dbReference>
<dbReference type="InterPro" id="IPR004148">
    <property type="entry name" value="BAR_dom"/>
</dbReference>
<dbReference type="InterPro" id="IPR027267">
    <property type="entry name" value="AH/BAR_dom_sf"/>
</dbReference>
<protein>
    <submittedName>
        <fullName evidence="4">BAR domain-containing protein</fullName>
    </submittedName>
</protein>
<name>A0A0R3RI59_9BILA</name>
<evidence type="ECO:0000313" key="4">
    <source>
        <dbReference type="WBParaSite" id="EEL_0000116601-mRNA-1"/>
    </source>
</evidence>
<dbReference type="Pfam" id="PF03114">
    <property type="entry name" value="BAR"/>
    <property type="match status" value="1"/>
</dbReference>
<feature type="coiled-coil region" evidence="1">
    <location>
        <begin position="77"/>
        <end position="135"/>
    </location>
</feature>
<evidence type="ECO:0000313" key="3">
    <source>
        <dbReference type="Proteomes" id="UP000050640"/>
    </source>
</evidence>
<keyword evidence="1" id="KW-0175">Coiled coil</keyword>
<evidence type="ECO:0000259" key="2">
    <source>
        <dbReference type="Pfam" id="PF03114"/>
    </source>
</evidence>